<dbReference type="InterPro" id="IPR029044">
    <property type="entry name" value="Nucleotide-diphossugar_trans"/>
</dbReference>
<protein>
    <submittedName>
        <fullName evidence="3">Glycosyltransferase involved in cell wall bisynthesis</fullName>
    </submittedName>
</protein>
<keyword evidence="3" id="KW-0808">Transferase</keyword>
<dbReference type="RefSeq" id="WP_091508494.1">
    <property type="nucleotide sequence ID" value="NZ_FOLE01000002.1"/>
</dbReference>
<proteinExistence type="predicted"/>
<keyword evidence="1" id="KW-1133">Transmembrane helix</keyword>
<evidence type="ECO:0000259" key="2">
    <source>
        <dbReference type="Pfam" id="PF00535"/>
    </source>
</evidence>
<accession>A0A1I1FP77</accession>
<dbReference type="Proteomes" id="UP000199514">
    <property type="component" value="Unassembled WGS sequence"/>
</dbReference>
<keyword evidence="1" id="KW-0472">Membrane</keyword>
<evidence type="ECO:0000256" key="1">
    <source>
        <dbReference type="SAM" id="Phobius"/>
    </source>
</evidence>
<dbReference type="STRING" id="927664.SAMN05421780_102214"/>
<name>A0A1I1FP77_9BACT</name>
<evidence type="ECO:0000313" key="3">
    <source>
        <dbReference type="EMBL" id="SFB99428.1"/>
    </source>
</evidence>
<dbReference type="PANTHER" id="PTHR22916:SF3">
    <property type="entry name" value="UDP-GLCNAC:BETAGAL BETA-1,3-N-ACETYLGLUCOSAMINYLTRANSFERASE-LIKE PROTEIN 1"/>
    <property type="match status" value="1"/>
</dbReference>
<evidence type="ECO:0000313" key="4">
    <source>
        <dbReference type="Proteomes" id="UP000199514"/>
    </source>
</evidence>
<gene>
    <name evidence="3" type="ORF">SAMN05421780_102214</name>
</gene>
<organism evidence="3 4">
    <name type="scientific">Flexibacter flexilis DSM 6793</name>
    <dbReference type="NCBI Taxonomy" id="927664"/>
    <lineage>
        <taxon>Bacteria</taxon>
        <taxon>Pseudomonadati</taxon>
        <taxon>Bacteroidota</taxon>
        <taxon>Cytophagia</taxon>
        <taxon>Cytophagales</taxon>
        <taxon>Flexibacteraceae</taxon>
        <taxon>Flexibacter</taxon>
    </lineage>
</organism>
<dbReference type="GO" id="GO:0016758">
    <property type="term" value="F:hexosyltransferase activity"/>
    <property type="evidence" value="ECO:0007669"/>
    <property type="project" value="UniProtKB-ARBA"/>
</dbReference>
<dbReference type="InterPro" id="IPR001173">
    <property type="entry name" value="Glyco_trans_2-like"/>
</dbReference>
<feature type="domain" description="Glycosyltransferase 2-like" evidence="2">
    <location>
        <begin position="3"/>
        <end position="115"/>
    </location>
</feature>
<dbReference type="Pfam" id="PF00535">
    <property type="entry name" value="Glycos_transf_2"/>
    <property type="match status" value="1"/>
</dbReference>
<dbReference type="EMBL" id="FOLE01000002">
    <property type="protein sequence ID" value="SFB99428.1"/>
    <property type="molecule type" value="Genomic_DNA"/>
</dbReference>
<dbReference type="SUPFAM" id="SSF53448">
    <property type="entry name" value="Nucleotide-diphospho-sugar transferases"/>
    <property type="match status" value="1"/>
</dbReference>
<dbReference type="Gene3D" id="3.90.550.10">
    <property type="entry name" value="Spore Coat Polysaccharide Biosynthesis Protein SpsA, Chain A"/>
    <property type="match status" value="1"/>
</dbReference>
<sequence>MFSICIPNYNYEKYLGRTIQSVLSQTEQDFEIVIADNKSTDSSVAIVEDFIKQGKNLRYVINSCNVGFAGNLDRAGALAKEPYCIMLSSDDLMRSNALAEYKKFIQLIGNKPVAFSSRIGIIDPDDKPTTSTTHGGRNANLWKESDIDQSLTAAMGYKIYKISADEMLKRCILYSANPLDFLATCFSREAYEGVGGYGSSRIINPDKWFHLKLLAEVEYVYLLDVKLFDYRIHPNNQTAQQASSGHLKYMVDEYRTSMEIDARMLQKSGLTTTQVQEAFVKNTIFKHGIGELSKGFWLKSLRILFMGLATYPSKVAFNKYFIVYVLLLLLGPVGIAITNLVRGQYKK</sequence>
<dbReference type="AlphaFoldDB" id="A0A1I1FP77"/>
<keyword evidence="1" id="KW-0812">Transmembrane</keyword>
<reference evidence="3 4" key="1">
    <citation type="submission" date="2016-10" db="EMBL/GenBank/DDBJ databases">
        <authorList>
            <person name="de Groot N.N."/>
        </authorList>
    </citation>
    <scope>NUCLEOTIDE SEQUENCE [LARGE SCALE GENOMIC DNA]</scope>
    <source>
        <strain evidence="3 4">DSM 6793</strain>
    </source>
</reference>
<keyword evidence="4" id="KW-1185">Reference proteome</keyword>
<dbReference type="PANTHER" id="PTHR22916">
    <property type="entry name" value="GLYCOSYLTRANSFERASE"/>
    <property type="match status" value="1"/>
</dbReference>
<feature type="transmembrane region" description="Helical" evidence="1">
    <location>
        <begin position="321"/>
        <end position="341"/>
    </location>
</feature>
<dbReference type="OrthoDB" id="9815829at2"/>